<evidence type="ECO:0000256" key="1">
    <source>
        <dbReference type="SAM" id="MobiDB-lite"/>
    </source>
</evidence>
<feature type="region of interest" description="Disordered" evidence="1">
    <location>
        <begin position="35"/>
        <end position="62"/>
    </location>
</feature>
<sequence>MNRSLEGVILKKDKKKGVLSRRNLRRYKKSKFSSFSITNDRNSSKKKVGSINSLPSPSRTRKLHPNLEIKSLAKLEAFKKETSLLRQSMTYDNRMNSQRSDYIDLNKLYARKLQKTKNQRRHHISINVESKKSWKNLSKSRESLRAMNPYEDVVSFSDFMRNKSLDKSSNVSSSSLSSFTDKYNFSVSNQLKKWSDKRGKARKYTDVNAEVIFNKVKHQIAIAQSYSKNKEHIKIDSMVKKHVDLVPEIPVYCKIPCKDEYSPCKITLVMDSERGPDIYAYSSLRFPMPSASKCSRSWKNSKVLKVSYNYEELHPHEEGILNRSYKSTTSLANQFSNHFVYLTLLSYTGASMIADVKFANELGTFGNKKFAVTKESEDKKALEALRQLKQEREEEELRCHESDFKVPHAIQYLNMPYEVRKSYANEKKHKLFIQKITKIEVNNATKKLHQRLQRLAKIKKVCANVIVRQLYLQKYILYFARRYKESLPNNINSIYFKS</sequence>
<dbReference type="Proteomes" id="UP001295684">
    <property type="component" value="Unassembled WGS sequence"/>
</dbReference>
<evidence type="ECO:0000313" key="2">
    <source>
        <dbReference type="EMBL" id="CAI2364791.1"/>
    </source>
</evidence>
<gene>
    <name evidence="2" type="ORF">ECRASSUSDP1_LOCUS6138</name>
</gene>
<protein>
    <submittedName>
        <fullName evidence="2">Uncharacterized protein</fullName>
    </submittedName>
</protein>
<keyword evidence="3" id="KW-1185">Reference proteome</keyword>
<proteinExistence type="predicted"/>
<dbReference type="EMBL" id="CAMPGE010005945">
    <property type="protein sequence ID" value="CAI2364791.1"/>
    <property type="molecule type" value="Genomic_DNA"/>
</dbReference>
<accession>A0AAD1U9W1</accession>
<comment type="caution">
    <text evidence="2">The sequence shown here is derived from an EMBL/GenBank/DDBJ whole genome shotgun (WGS) entry which is preliminary data.</text>
</comment>
<organism evidence="2 3">
    <name type="scientific">Euplotes crassus</name>
    <dbReference type="NCBI Taxonomy" id="5936"/>
    <lineage>
        <taxon>Eukaryota</taxon>
        <taxon>Sar</taxon>
        <taxon>Alveolata</taxon>
        <taxon>Ciliophora</taxon>
        <taxon>Intramacronucleata</taxon>
        <taxon>Spirotrichea</taxon>
        <taxon>Hypotrichia</taxon>
        <taxon>Euplotida</taxon>
        <taxon>Euplotidae</taxon>
        <taxon>Moneuplotes</taxon>
    </lineage>
</organism>
<name>A0AAD1U9W1_EUPCR</name>
<reference evidence="2" key="1">
    <citation type="submission" date="2023-07" db="EMBL/GenBank/DDBJ databases">
        <authorList>
            <consortium name="AG Swart"/>
            <person name="Singh M."/>
            <person name="Singh A."/>
            <person name="Seah K."/>
            <person name="Emmerich C."/>
        </authorList>
    </citation>
    <scope>NUCLEOTIDE SEQUENCE</scope>
    <source>
        <strain evidence="2">DP1</strain>
    </source>
</reference>
<dbReference type="AlphaFoldDB" id="A0AAD1U9W1"/>
<evidence type="ECO:0000313" key="3">
    <source>
        <dbReference type="Proteomes" id="UP001295684"/>
    </source>
</evidence>